<evidence type="ECO:0000313" key="3">
    <source>
        <dbReference type="Proteomes" id="UP001500253"/>
    </source>
</evidence>
<evidence type="ECO:0000256" key="1">
    <source>
        <dbReference type="SAM" id="SignalP"/>
    </source>
</evidence>
<proteinExistence type="predicted"/>
<feature type="signal peptide" evidence="1">
    <location>
        <begin position="1"/>
        <end position="30"/>
    </location>
</feature>
<organism evidence="2 3">
    <name type="scientific">Streptomyces cuspidosporus</name>
    <dbReference type="NCBI Taxonomy" id="66882"/>
    <lineage>
        <taxon>Bacteria</taxon>
        <taxon>Bacillati</taxon>
        <taxon>Actinomycetota</taxon>
        <taxon>Actinomycetes</taxon>
        <taxon>Kitasatosporales</taxon>
        <taxon>Streptomycetaceae</taxon>
        <taxon>Streptomyces</taxon>
    </lineage>
</organism>
<feature type="chain" id="PRO_5046178037" evidence="1">
    <location>
        <begin position="31"/>
        <end position="397"/>
    </location>
</feature>
<accession>A0ABN3GSP1</accession>
<keyword evidence="3" id="KW-1185">Reference proteome</keyword>
<dbReference type="Proteomes" id="UP001500253">
    <property type="component" value="Unassembled WGS sequence"/>
</dbReference>
<keyword evidence="1" id="KW-0732">Signal</keyword>
<gene>
    <name evidence="2" type="ORF">GCM10010246_57760</name>
</gene>
<name>A0ABN3GSP1_9ACTN</name>
<reference evidence="2 3" key="1">
    <citation type="journal article" date="2019" name="Int. J. Syst. Evol. Microbiol.">
        <title>The Global Catalogue of Microorganisms (GCM) 10K type strain sequencing project: providing services to taxonomists for standard genome sequencing and annotation.</title>
        <authorList>
            <consortium name="The Broad Institute Genomics Platform"/>
            <consortium name="The Broad Institute Genome Sequencing Center for Infectious Disease"/>
            <person name="Wu L."/>
            <person name="Ma J."/>
        </authorList>
    </citation>
    <scope>NUCLEOTIDE SEQUENCE [LARGE SCALE GENOMIC DNA]</scope>
    <source>
        <strain evidence="2 3">JCM 4316</strain>
    </source>
</reference>
<protein>
    <submittedName>
        <fullName evidence="2">Uncharacterized protein</fullName>
    </submittedName>
</protein>
<dbReference type="Gene3D" id="2.60.40.10">
    <property type="entry name" value="Immunoglobulins"/>
    <property type="match status" value="1"/>
</dbReference>
<dbReference type="EMBL" id="BAAASD010000030">
    <property type="protein sequence ID" value="GAA2359996.1"/>
    <property type="molecule type" value="Genomic_DNA"/>
</dbReference>
<dbReference type="InterPro" id="IPR013783">
    <property type="entry name" value="Ig-like_fold"/>
</dbReference>
<sequence length="397" mass="41763">MRITRTRRTRNLVVAALAGSLLAGSAAVVAGDDLFTTDTSAKPADASAEPADTIANAAASVSGGLPAVRGLKFSLGDRSVKLSWKKVTGADDYRVYADYSCDNMPRSASTYQLVKDRLGKQTEWTHQNITANCVNYAVAAVRDGKQGALPPIGKRVVVSMTNRDHTTAAQRYFAAAPDAGDVIARTRVAPGQDRGIVLARAYIRNKDTFTEAIGDHRGWTADPRASSKVTVAWNTGTGEIAVYVHKSCAAGTSLPNGESVQAGCKDALPAAFVPNAASVGDSSSDRRNLISVSRTGSGGLSVGVSAVNSIASTLGRINGQVTLTPYQDTFRVTLTADEFPSWEFIRYPHFVQGAPVGESRVIATRDQTSISALTSGHQSTCVSPAAETLHAQNPMSC</sequence>
<evidence type="ECO:0000313" key="2">
    <source>
        <dbReference type="EMBL" id="GAA2359996.1"/>
    </source>
</evidence>
<dbReference type="RefSeq" id="WP_346177298.1">
    <property type="nucleotide sequence ID" value="NZ_BAAASD010000030.1"/>
</dbReference>
<comment type="caution">
    <text evidence="2">The sequence shown here is derived from an EMBL/GenBank/DDBJ whole genome shotgun (WGS) entry which is preliminary data.</text>
</comment>